<dbReference type="PANTHER" id="PTHR46017">
    <property type="entry name" value="ALPHA-MANNOSIDASE 2C1"/>
    <property type="match status" value="1"/>
</dbReference>
<evidence type="ECO:0000259" key="5">
    <source>
        <dbReference type="SMART" id="SM00872"/>
    </source>
</evidence>
<sequence>MPYETSAIMLDRAKHTLEKIRDHIYLKVASLEVNAWRTKEPVPYEERTSGEPLALRSGDKWGDLWDCAWFRFVGSVPASAAGCKVVLLIDVNGELCLVDEDGAPFQGLTNINSEFDYSLGLPGKRVVDVADRAQGGEVVDLWADAGCNDLFGRYRSGTLKEADIAICREETRRLYYDYEVLLELAQQLPEASARRSRLLHKLYEASYVLERFDDGAVEAARELLRPELDKKGGDPDVTVSAVGHAHIDLAWLWPIRETIRKGARTFSTVLRNMEKYPDYVFGASQPQLYQWMKEHYPKLYGQIKDKIAEGRWEVQGAMWVEPDSNVSGGEALVRQILYGKRFFKQEFGEEVRVLWVPDIFGYSASLPQLLKKSGVDYVMTQKLSWSVYTDHPHHSFLWEGIDGTKVLTHLPPEDTYNSPAAPRSLAKIEREYMDSGVSEHALMLFGIGDGGGGPGEEHLERLERLRNLQSLVPVVQEPSIDFFRKLERELERFETWRGELYLEKHQGTLTSQGRNKWYNRKLEKALREVEFAASLAISCGAAPSVYPQAELETIWKEVLLYQFHDILPGSSIGRVYDESLERYAALYERAQKLTEEAYAAAAAAAGLKAGEAFVANSLPWERQEWVVWNDREYRVTVPSMSVTSLERAARDANTAEPTATESSLENEFVCVKLDSDGSIVSLYDKQIGRETVAAGERANVLTVYYDRGDAWDFDRNYRQAAAGTMTRESVAAYADGAKAVVEQRFRFGESTLTQKIVLHAGERVVRFETEADWRESEKMLRASFPVDVRADQVNCEIQFGNLQRQTHRNTRQDFAKDEICAHQYIDLSQPDYGVSLLNDSKYGYSALGHILDIHLLRSPSYPDPLADRAVHRFVYALYPHAGDYVAAQTYRKGYELNSPLTVFEAGESKAQQAAAALQHSFVGIDSPNVMLEAVKKAEDSDDLILRLYETSGMRAEATLSFGKGYAAIDEVDLMENNLATIGENTDTAKLSFAPFEIRTLRLKLLQ</sequence>
<dbReference type="Pfam" id="PF07748">
    <property type="entry name" value="Glyco_hydro_38C"/>
    <property type="match status" value="1"/>
</dbReference>
<dbReference type="PANTHER" id="PTHR46017:SF1">
    <property type="entry name" value="ALPHA-MANNOSIDASE 2C1"/>
    <property type="match status" value="1"/>
</dbReference>
<dbReference type="InterPro" id="IPR000602">
    <property type="entry name" value="Glyco_hydro_38_N"/>
</dbReference>
<dbReference type="InterPro" id="IPR037094">
    <property type="entry name" value="Glyco_hydro_38_cen_sf"/>
</dbReference>
<dbReference type="InterPro" id="IPR015341">
    <property type="entry name" value="Glyco_hydro_38_cen"/>
</dbReference>
<dbReference type="SUPFAM" id="SSF88713">
    <property type="entry name" value="Glycoside hydrolase/deacetylase"/>
    <property type="match status" value="1"/>
</dbReference>
<dbReference type="Gene3D" id="2.70.98.30">
    <property type="entry name" value="Golgi alpha-mannosidase II, domain 4"/>
    <property type="match status" value="1"/>
</dbReference>
<evidence type="ECO:0000256" key="3">
    <source>
        <dbReference type="ARBA" id="ARBA00022801"/>
    </source>
</evidence>
<dbReference type="SMART" id="SM00872">
    <property type="entry name" value="Alpha-mann_mid"/>
    <property type="match status" value="1"/>
</dbReference>
<evidence type="ECO:0000256" key="2">
    <source>
        <dbReference type="ARBA" id="ARBA00022723"/>
    </source>
</evidence>
<dbReference type="Pfam" id="PF01074">
    <property type="entry name" value="Glyco_hydro_38N"/>
    <property type="match status" value="1"/>
</dbReference>
<dbReference type="SUPFAM" id="SSF88688">
    <property type="entry name" value="Families 57/38 glycoside transferase middle domain"/>
    <property type="match status" value="1"/>
</dbReference>
<gene>
    <name evidence="6" type="ORF">DFP98_13116</name>
</gene>
<dbReference type="Gene3D" id="1.20.1270.50">
    <property type="entry name" value="Glycoside hydrolase family 38, central domain"/>
    <property type="match status" value="1"/>
</dbReference>
<name>A0A3D9IC96_9BACL</name>
<organism evidence="6 7">
    <name type="scientific">Cohnella phaseoli</name>
    <dbReference type="NCBI Taxonomy" id="456490"/>
    <lineage>
        <taxon>Bacteria</taxon>
        <taxon>Bacillati</taxon>
        <taxon>Bacillota</taxon>
        <taxon>Bacilli</taxon>
        <taxon>Bacillales</taxon>
        <taxon>Paenibacillaceae</taxon>
        <taxon>Cohnella</taxon>
    </lineage>
</organism>
<dbReference type="Pfam" id="PF22907">
    <property type="entry name" value="Ams1-like_1st"/>
    <property type="match status" value="1"/>
</dbReference>
<evidence type="ECO:0000313" key="6">
    <source>
        <dbReference type="EMBL" id="RED59423.1"/>
    </source>
</evidence>
<evidence type="ECO:0000256" key="1">
    <source>
        <dbReference type="ARBA" id="ARBA00009792"/>
    </source>
</evidence>
<dbReference type="AlphaFoldDB" id="A0A3D9IC96"/>
<dbReference type="InterPro" id="IPR011682">
    <property type="entry name" value="Glyco_hydro_38_C"/>
</dbReference>
<dbReference type="EMBL" id="QRDZ01000031">
    <property type="protein sequence ID" value="RED59423.1"/>
    <property type="molecule type" value="Genomic_DNA"/>
</dbReference>
<keyword evidence="3" id="KW-0378">Hydrolase</keyword>
<evidence type="ECO:0000313" key="7">
    <source>
        <dbReference type="Proteomes" id="UP000256977"/>
    </source>
</evidence>
<dbReference type="Pfam" id="PF17677">
    <property type="entry name" value="Glyco_hydro38C2"/>
    <property type="match status" value="1"/>
</dbReference>
<dbReference type="GO" id="GO:0004559">
    <property type="term" value="F:alpha-mannosidase activity"/>
    <property type="evidence" value="ECO:0007669"/>
    <property type="project" value="InterPro"/>
</dbReference>
<dbReference type="Gene3D" id="2.60.40.2220">
    <property type="match status" value="1"/>
</dbReference>
<evidence type="ECO:0000256" key="4">
    <source>
        <dbReference type="ARBA" id="ARBA00023295"/>
    </source>
</evidence>
<dbReference type="CDD" id="cd10789">
    <property type="entry name" value="GH38N_AMII_ER_cytosolic"/>
    <property type="match status" value="1"/>
</dbReference>
<dbReference type="Proteomes" id="UP000256977">
    <property type="component" value="Unassembled WGS sequence"/>
</dbReference>
<feature type="domain" description="Glycoside hydrolase family 38 central" evidence="5">
    <location>
        <begin position="503"/>
        <end position="583"/>
    </location>
</feature>
<protein>
    <submittedName>
        <fullName evidence="6">Alpha-mannosidase</fullName>
    </submittedName>
</protein>
<accession>A0A3D9IC96</accession>
<comment type="caution">
    <text evidence="6">The sequence shown here is derived from an EMBL/GenBank/DDBJ whole genome shotgun (WGS) entry which is preliminary data.</text>
</comment>
<dbReference type="OrthoDB" id="9772207at2"/>
<dbReference type="FunFam" id="3.20.110.10:FF:000002">
    <property type="entry name" value="alpha-mannosidase 2C1 isoform X1"/>
    <property type="match status" value="1"/>
</dbReference>
<proteinExistence type="inferred from homology"/>
<dbReference type="GO" id="GO:0006013">
    <property type="term" value="P:mannose metabolic process"/>
    <property type="evidence" value="ECO:0007669"/>
    <property type="project" value="InterPro"/>
</dbReference>
<dbReference type="InterPro" id="IPR011330">
    <property type="entry name" value="Glyco_hydro/deAcase_b/a-brl"/>
</dbReference>
<dbReference type="Gene3D" id="3.20.110.10">
    <property type="entry name" value="Glycoside hydrolase 38, N terminal domain"/>
    <property type="match status" value="1"/>
</dbReference>
<dbReference type="InterPro" id="IPR054723">
    <property type="entry name" value="Ams1-like_N"/>
</dbReference>
<dbReference type="Pfam" id="PF09261">
    <property type="entry name" value="Alpha-mann_mid"/>
    <property type="match status" value="1"/>
</dbReference>
<dbReference type="InterPro" id="IPR041147">
    <property type="entry name" value="GH38_C"/>
</dbReference>
<keyword evidence="2" id="KW-0479">Metal-binding</keyword>
<dbReference type="GO" id="GO:0009313">
    <property type="term" value="P:oligosaccharide catabolic process"/>
    <property type="evidence" value="ECO:0007669"/>
    <property type="project" value="TreeGrafter"/>
</dbReference>
<dbReference type="GO" id="GO:0030246">
    <property type="term" value="F:carbohydrate binding"/>
    <property type="evidence" value="ECO:0007669"/>
    <property type="project" value="InterPro"/>
</dbReference>
<keyword evidence="4" id="KW-0326">Glycosidase</keyword>
<dbReference type="InterPro" id="IPR027291">
    <property type="entry name" value="Glyco_hydro_38_N_sf"/>
</dbReference>
<reference evidence="6 7" key="1">
    <citation type="submission" date="2018-07" db="EMBL/GenBank/DDBJ databases">
        <title>Genomic Encyclopedia of Type Strains, Phase III (KMG-III): the genomes of soil and plant-associated and newly described type strains.</title>
        <authorList>
            <person name="Whitman W."/>
        </authorList>
    </citation>
    <scope>NUCLEOTIDE SEQUENCE [LARGE SCALE GENOMIC DNA]</scope>
    <source>
        <strain evidence="6 7">CECT 7287</strain>
    </source>
</reference>
<comment type="similarity">
    <text evidence="1">Belongs to the glycosyl hydrolase 38 family.</text>
</comment>
<dbReference type="RefSeq" id="WP_116064252.1">
    <property type="nucleotide sequence ID" value="NZ_QRDZ01000031.1"/>
</dbReference>
<keyword evidence="7" id="KW-1185">Reference proteome</keyword>
<dbReference type="FunFam" id="1.20.1270.50:FF:000004">
    <property type="entry name" value="alpha-mannosidase 2C1 isoform X1"/>
    <property type="match status" value="1"/>
</dbReference>
<dbReference type="InterPro" id="IPR028995">
    <property type="entry name" value="Glyco_hydro_57/38_cen_sf"/>
</dbReference>
<dbReference type="GO" id="GO:0046872">
    <property type="term" value="F:metal ion binding"/>
    <property type="evidence" value="ECO:0007669"/>
    <property type="project" value="UniProtKB-KW"/>
</dbReference>
<dbReference type="SUPFAM" id="SSF74650">
    <property type="entry name" value="Galactose mutarotase-like"/>
    <property type="match status" value="1"/>
</dbReference>
<dbReference type="InterPro" id="IPR011013">
    <property type="entry name" value="Gal_mutarotase_sf_dom"/>
</dbReference>